<comment type="caution">
    <text evidence="1">The sequence shown here is derived from an EMBL/GenBank/DDBJ whole genome shotgun (WGS) entry which is preliminary data.</text>
</comment>
<accession>A0A0A0BE43</accession>
<protein>
    <submittedName>
        <fullName evidence="1">Uncharacterized protein</fullName>
    </submittedName>
</protein>
<dbReference type="AlphaFoldDB" id="A0A0A0BE43"/>
<dbReference type="EMBL" id="JRQD01000005">
    <property type="protein sequence ID" value="KGM06206.1"/>
    <property type="molecule type" value="Genomic_DNA"/>
</dbReference>
<sequence length="125" mass="14137">MIVHHAIQQELSAAGISSELTIGNVVLRDKPFIDGATLQSLVSEISSPKYDQPQDIHCWLTLRDSSILDFTVYSSLTNPEKPESLEENYVYIEPYEHDPKHYYEPMLVGNEYLALTGAVETVFFS</sequence>
<gene>
    <name evidence="1" type="ORF">LP43_2079</name>
</gene>
<reference evidence="1 2" key="1">
    <citation type="submission" date="2014-09" db="EMBL/GenBank/DDBJ databases">
        <authorList>
            <person name="Grob C."/>
            <person name="Taubert M."/>
            <person name="Howat A.M."/>
            <person name="Burns O.J."/>
            <person name="Dixon J.L."/>
            <person name="Chen Y."/>
            <person name="Murrell J.C."/>
        </authorList>
    </citation>
    <scope>NUCLEOTIDE SEQUENCE [LARGE SCALE GENOMIC DNA]</scope>
    <source>
        <strain evidence="1">L4</strain>
    </source>
</reference>
<name>A0A0A0BE43_9GAMM</name>
<evidence type="ECO:0000313" key="1">
    <source>
        <dbReference type="EMBL" id="KGM06206.1"/>
    </source>
</evidence>
<proteinExistence type="predicted"/>
<dbReference type="STRING" id="392484.LP43_2079"/>
<organism evidence="1 2">
    <name type="scientific">Methylophaga thiooxydans</name>
    <dbReference type="NCBI Taxonomy" id="392484"/>
    <lineage>
        <taxon>Bacteria</taxon>
        <taxon>Pseudomonadati</taxon>
        <taxon>Pseudomonadota</taxon>
        <taxon>Gammaproteobacteria</taxon>
        <taxon>Thiotrichales</taxon>
        <taxon>Piscirickettsiaceae</taxon>
        <taxon>Methylophaga</taxon>
    </lineage>
</organism>
<evidence type="ECO:0000313" key="2">
    <source>
        <dbReference type="Proteomes" id="UP000029999"/>
    </source>
</evidence>
<dbReference type="Proteomes" id="UP000029999">
    <property type="component" value="Unassembled WGS sequence"/>
</dbReference>